<accession>A0A126UZS0</accession>
<gene>
    <name evidence="2" type="ORF">RC74_09920</name>
</gene>
<dbReference type="STRING" id="1579316.RC74_09920"/>
<dbReference type="AlphaFoldDB" id="A0A126UZS0"/>
<protein>
    <recommendedName>
        <fullName evidence="1">Endonuclease NucS C-terminal domain-containing protein</fullName>
    </recommendedName>
</protein>
<dbReference type="InterPro" id="IPR048301">
    <property type="entry name" value="NucS_C"/>
</dbReference>
<feature type="domain" description="Endonuclease NucS C-terminal" evidence="1">
    <location>
        <begin position="190"/>
        <end position="289"/>
    </location>
</feature>
<dbReference type="Pfam" id="PF01939">
    <property type="entry name" value="NucS_C"/>
    <property type="match status" value="1"/>
</dbReference>
<sequence>MTKLELPNGILLEEIEEGLLVQQGTEAYVARNWCLSAPVIELVEAAMVAGLNWMIRTDHPRRNARWPNRRGVVYLAFSPSEHQQWALAIDTFRPVSGEFGHGVFNGKYHEQFVKLGLPFTFEKRNKGAGHLVVAREHVLPTLAALRELEHQVLDLGRTERSHAGFATEYEIQRAILNHWAETPFARRHVIVQDEYPVDGGLNSRRIDVLAQDPKLGDWLVIEIKRAEANMDAVRQVEDYLLALGQKDAFAFGKLEGVLIAERISVAVREAALHAGIAAYEIEWPSALRRVA</sequence>
<evidence type="ECO:0000313" key="3">
    <source>
        <dbReference type="Proteomes" id="UP000070371"/>
    </source>
</evidence>
<dbReference type="Gene3D" id="3.40.1350.10">
    <property type="match status" value="1"/>
</dbReference>
<reference evidence="2 3" key="1">
    <citation type="submission" date="2016-02" db="EMBL/GenBank/DDBJ databases">
        <title>Complete genome sequence of Halocynthiibacter arcticus PAMC 20958t from arctic marine sediment.</title>
        <authorList>
            <person name="Lee Y.M."/>
            <person name="Baek K."/>
            <person name="Lee H.K."/>
            <person name="Shin S.C."/>
        </authorList>
    </citation>
    <scope>NUCLEOTIDE SEQUENCE [LARGE SCALE GENOMIC DNA]</scope>
    <source>
        <strain evidence="2">PAMC 20958</strain>
    </source>
</reference>
<evidence type="ECO:0000313" key="2">
    <source>
        <dbReference type="EMBL" id="AML51534.1"/>
    </source>
</evidence>
<dbReference type="KEGG" id="hat:RC74_09920"/>
<dbReference type="OrthoDB" id="7722761at2"/>
<proteinExistence type="predicted"/>
<dbReference type="EMBL" id="CP014327">
    <property type="protein sequence ID" value="AML51534.1"/>
    <property type="molecule type" value="Genomic_DNA"/>
</dbReference>
<dbReference type="RefSeq" id="WP_039004576.1">
    <property type="nucleotide sequence ID" value="NZ_CP014327.1"/>
</dbReference>
<keyword evidence="3" id="KW-1185">Reference proteome</keyword>
<name>A0A126UZS0_9RHOB</name>
<evidence type="ECO:0000259" key="1">
    <source>
        <dbReference type="Pfam" id="PF01939"/>
    </source>
</evidence>
<dbReference type="InterPro" id="IPR011856">
    <property type="entry name" value="tRNA_endonuc-like_dom_sf"/>
</dbReference>
<organism evidence="2 3">
    <name type="scientific">Falsihalocynthiibacter arcticus</name>
    <dbReference type="NCBI Taxonomy" id="1579316"/>
    <lineage>
        <taxon>Bacteria</taxon>
        <taxon>Pseudomonadati</taxon>
        <taxon>Pseudomonadota</taxon>
        <taxon>Alphaproteobacteria</taxon>
        <taxon>Rhodobacterales</taxon>
        <taxon>Roseobacteraceae</taxon>
        <taxon>Falsihalocynthiibacter</taxon>
    </lineage>
</organism>
<dbReference type="Proteomes" id="UP000070371">
    <property type="component" value="Chromosome"/>
</dbReference>
<dbReference type="GO" id="GO:0004519">
    <property type="term" value="F:endonuclease activity"/>
    <property type="evidence" value="ECO:0007669"/>
    <property type="project" value="InterPro"/>
</dbReference>
<dbReference type="GO" id="GO:0003676">
    <property type="term" value="F:nucleic acid binding"/>
    <property type="evidence" value="ECO:0007669"/>
    <property type="project" value="InterPro"/>
</dbReference>